<dbReference type="EMBL" id="JABXBU010000012">
    <property type="protein sequence ID" value="KAF8788607.1"/>
    <property type="molecule type" value="Genomic_DNA"/>
</dbReference>
<feature type="region of interest" description="Disordered" evidence="1">
    <location>
        <begin position="1"/>
        <end position="22"/>
    </location>
</feature>
<reference evidence="2" key="1">
    <citation type="journal article" date="2020" name="bioRxiv">
        <title>Chromosome-level reference genome of the European wasp spider Argiope bruennichi: a resource for studies on range expansion and evolutionary adaptation.</title>
        <authorList>
            <person name="Sheffer M.M."/>
            <person name="Hoppe A."/>
            <person name="Krehenwinkel H."/>
            <person name="Uhl G."/>
            <person name="Kuss A.W."/>
            <person name="Jensen L."/>
            <person name="Jensen C."/>
            <person name="Gillespie R.G."/>
            <person name="Hoff K.J."/>
            <person name="Prost S."/>
        </authorList>
    </citation>
    <scope>NUCLEOTIDE SEQUENCE</scope>
</reference>
<accession>A0A8T0FBH0</accession>
<gene>
    <name evidence="2" type="ORF">HNY73_006634</name>
</gene>
<evidence type="ECO:0000313" key="3">
    <source>
        <dbReference type="Proteomes" id="UP000807504"/>
    </source>
</evidence>
<protein>
    <submittedName>
        <fullName evidence="2">Uncharacterized protein</fullName>
    </submittedName>
</protein>
<comment type="caution">
    <text evidence="2">The sequence shown here is derived from an EMBL/GenBank/DDBJ whole genome shotgun (WGS) entry which is preliminary data.</text>
</comment>
<dbReference type="Proteomes" id="UP000807504">
    <property type="component" value="Unassembled WGS sequence"/>
</dbReference>
<reference evidence="2" key="2">
    <citation type="submission" date="2020-06" db="EMBL/GenBank/DDBJ databases">
        <authorList>
            <person name="Sheffer M."/>
        </authorList>
    </citation>
    <scope>NUCLEOTIDE SEQUENCE</scope>
</reference>
<sequence length="83" mass="9272">MEPNHPRGESVPQFKASQAIGRKARQTEVLFLSKRYTLESTEMRAKPTELSIDPSSAKAQTGDEICELKTILSKSEDTLSKFT</sequence>
<evidence type="ECO:0000256" key="1">
    <source>
        <dbReference type="SAM" id="MobiDB-lite"/>
    </source>
</evidence>
<dbReference type="AlphaFoldDB" id="A0A8T0FBH0"/>
<proteinExistence type="predicted"/>
<evidence type="ECO:0000313" key="2">
    <source>
        <dbReference type="EMBL" id="KAF8788607.1"/>
    </source>
</evidence>
<keyword evidence="3" id="KW-1185">Reference proteome</keyword>
<organism evidence="2 3">
    <name type="scientific">Argiope bruennichi</name>
    <name type="common">Wasp spider</name>
    <name type="synonym">Aranea bruennichi</name>
    <dbReference type="NCBI Taxonomy" id="94029"/>
    <lineage>
        <taxon>Eukaryota</taxon>
        <taxon>Metazoa</taxon>
        <taxon>Ecdysozoa</taxon>
        <taxon>Arthropoda</taxon>
        <taxon>Chelicerata</taxon>
        <taxon>Arachnida</taxon>
        <taxon>Araneae</taxon>
        <taxon>Araneomorphae</taxon>
        <taxon>Entelegynae</taxon>
        <taxon>Araneoidea</taxon>
        <taxon>Araneidae</taxon>
        <taxon>Argiope</taxon>
    </lineage>
</organism>
<name>A0A8T0FBH0_ARGBR</name>